<evidence type="ECO:0000313" key="1">
    <source>
        <dbReference type="EMBL" id="QCE04274.1"/>
    </source>
</evidence>
<dbReference type="Proteomes" id="UP000501690">
    <property type="component" value="Linkage Group LG8"/>
</dbReference>
<dbReference type="AlphaFoldDB" id="A0A4D6MU44"/>
<protein>
    <submittedName>
        <fullName evidence="1">Uncharacterized protein</fullName>
    </submittedName>
</protein>
<gene>
    <name evidence="1" type="ORF">DEO72_LG8g2309</name>
</gene>
<evidence type="ECO:0000313" key="2">
    <source>
        <dbReference type="Proteomes" id="UP000501690"/>
    </source>
</evidence>
<proteinExistence type="predicted"/>
<organism evidence="1 2">
    <name type="scientific">Vigna unguiculata</name>
    <name type="common">Cowpea</name>
    <dbReference type="NCBI Taxonomy" id="3917"/>
    <lineage>
        <taxon>Eukaryota</taxon>
        <taxon>Viridiplantae</taxon>
        <taxon>Streptophyta</taxon>
        <taxon>Embryophyta</taxon>
        <taxon>Tracheophyta</taxon>
        <taxon>Spermatophyta</taxon>
        <taxon>Magnoliopsida</taxon>
        <taxon>eudicotyledons</taxon>
        <taxon>Gunneridae</taxon>
        <taxon>Pentapetalae</taxon>
        <taxon>rosids</taxon>
        <taxon>fabids</taxon>
        <taxon>Fabales</taxon>
        <taxon>Fabaceae</taxon>
        <taxon>Papilionoideae</taxon>
        <taxon>50 kb inversion clade</taxon>
        <taxon>NPAAA clade</taxon>
        <taxon>indigoferoid/millettioid clade</taxon>
        <taxon>Phaseoleae</taxon>
        <taxon>Vigna</taxon>
    </lineage>
</organism>
<sequence>MKIADMIDFLVNTWIWGLDIGAQIPIRCVVNNGEMESDDKIYFLLKQWRKIFWEPASFSDVAFLDPWGKMKIADMIDFLVNTWIWGLDIGAQIPIREMESDDKIYFLLKQWRKIFWEPASFSDVAFLDPCGEMEISNVIEFHMKHCREALFEAARITGGAILNSCGEMEITSALELHMKHWKDAFSQENGAVSHSDNFGFGKWEVYHEIQNLRDHWREKLDEAYGMSELYSSGDMEISDVIEFNVKRCREALFKAAGISGGAILNSCEEMEISDAIKLHIKYWSEAFSEKAGAIDYFSFDEGTIDCEISNLENHWREKLCEAYGISMDKDSPWRYVLKIWMKALYGISKDAVYTPRVR</sequence>
<keyword evidence="2" id="KW-1185">Reference proteome</keyword>
<name>A0A4D6MU44_VIGUN</name>
<dbReference type="EMBL" id="CP039352">
    <property type="protein sequence ID" value="QCE04274.1"/>
    <property type="molecule type" value="Genomic_DNA"/>
</dbReference>
<reference evidence="1 2" key="1">
    <citation type="submission" date="2019-04" db="EMBL/GenBank/DDBJ databases">
        <title>An improved genome assembly and genetic linkage map for asparagus bean, Vigna unguiculata ssp. sesquipedialis.</title>
        <authorList>
            <person name="Xia Q."/>
            <person name="Zhang R."/>
            <person name="Dong Y."/>
        </authorList>
    </citation>
    <scope>NUCLEOTIDE SEQUENCE [LARGE SCALE GENOMIC DNA]</scope>
    <source>
        <tissue evidence="1">Leaf</tissue>
    </source>
</reference>
<accession>A0A4D6MU44</accession>